<dbReference type="AlphaFoldDB" id="A0A8X6TZC2"/>
<dbReference type="EMBL" id="BMAW01114848">
    <property type="protein sequence ID" value="GFT63670.1"/>
    <property type="molecule type" value="Genomic_DNA"/>
</dbReference>
<reference evidence="1" key="1">
    <citation type="submission" date="2020-08" db="EMBL/GenBank/DDBJ databases">
        <title>Multicomponent nature underlies the extraordinary mechanical properties of spider dragline silk.</title>
        <authorList>
            <person name="Kono N."/>
            <person name="Nakamura H."/>
            <person name="Mori M."/>
            <person name="Yoshida Y."/>
            <person name="Ohtoshi R."/>
            <person name="Malay A.D."/>
            <person name="Moran D.A.P."/>
            <person name="Tomita M."/>
            <person name="Numata K."/>
            <person name="Arakawa K."/>
        </authorList>
    </citation>
    <scope>NUCLEOTIDE SEQUENCE</scope>
</reference>
<sequence>MNEESATVALCKFQLEKNVQTRKKLLTVADHIKLVQRFEEVRSRIRFGSLEDRDRSGQPMKVSACIIRQTISLRETLASKSSLRSNSAREAGRRFSYQHARYATIFMEFLIRIHTNYSLAMNSYRRISLRKKHL</sequence>
<name>A0A8X6TZC2_NEPPI</name>
<gene>
    <name evidence="1" type="ORF">NPIL_632691</name>
</gene>
<protein>
    <submittedName>
        <fullName evidence="1">Uncharacterized protein</fullName>
    </submittedName>
</protein>
<accession>A0A8X6TZC2</accession>
<proteinExistence type="predicted"/>
<comment type="caution">
    <text evidence="1">The sequence shown here is derived from an EMBL/GenBank/DDBJ whole genome shotgun (WGS) entry which is preliminary data.</text>
</comment>
<dbReference type="OrthoDB" id="9979538at2759"/>
<evidence type="ECO:0000313" key="2">
    <source>
        <dbReference type="Proteomes" id="UP000887013"/>
    </source>
</evidence>
<keyword evidence="2" id="KW-1185">Reference proteome</keyword>
<dbReference type="Proteomes" id="UP000887013">
    <property type="component" value="Unassembled WGS sequence"/>
</dbReference>
<organism evidence="1 2">
    <name type="scientific">Nephila pilipes</name>
    <name type="common">Giant wood spider</name>
    <name type="synonym">Nephila maculata</name>
    <dbReference type="NCBI Taxonomy" id="299642"/>
    <lineage>
        <taxon>Eukaryota</taxon>
        <taxon>Metazoa</taxon>
        <taxon>Ecdysozoa</taxon>
        <taxon>Arthropoda</taxon>
        <taxon>Chelicerata</taxon>
        <taxon>Arachnida</taxon>
        <taxon>Araneae</taxon>
        <taxon>Araneomorphae</taxon>
        <taxon>Entelegynae</taxon>
        <taxon>Araneoidea</taxon>
        <taxon>Nephilidae</taxon>
        <taxon>Nephila</taxon>
    </lineage>
</organism>
<evidence type="ECO:0000313" key="1">
    <source>
        <dbReference type="EMBL" id="GFT63670.1"/>
    </source>
</evidence>